<dbReference type="SUPFAM" id="SSF50956">
    <property type="entry name" value="Thermostable phytase (3-phytase)"/>
    <property type="match status" value="1"/>
</dbReference>
<feature type="region of interest" description="Disordered" evidence="1">
    <location>
        <begin position="296"/>
        <end position="320"/>
    </location>
</feature>
<dbReference type="InterPro" id="IPR011042">
    <property type="entry name" value="6-blade_b-propeller_TolB-like"/>
</dbReference>
<accession>A0ABN3VH21</accession>
<protein>
    <submittedName>
        <fullName evidence="4">Phytase</fullName>
    </submittedName>
</protein>
<evidence type="ECO:0000313" key="4">
    <source>
        <dbReference type="EMBL" id="GAA2802270.1"/>
    </source>
</evidence>
<keyword evidence="2" id="KW-0732">Signal</keyword>
<gene>
    <name evidence="4" type="ORF">GCM10010470_41650</name>
</gene>
<evidence type="ECO:0000256" key="1">
    <source>
        <dbReference type="SAM" id="MobiDB-lite"/>
    </source>
</evidence>
<dbReference type="PROSITE" id="PS51662">
    <property type="entry name" value="BP_PHYTASE"/>
    <property type="match status" value="1"/>
</dbReference>
<evidence type="ECO:0000259" key="3">
    <source>
        <dbReference type="PROSITE" id="PS51662"/>
    </source>
</evidence>
<organism evidence="4 5">
    <name type="scientific">Saccharopolyspora taberi</name>
    <dbReference type="NCBI Taxonomy" id="60895"/>
    <lineage>
        <taxon>Bacteria</taxon>
        <taxon>Bacillati</taxon>
        <taxon>Actinomycetota</taxon>
        <taxon>Actinomycetes</taxon>
        <taxon>Pseudonocardiales</taxon>
        <taxon>Pseudonocardiaceae</taxon>
        <taxon>Saccharopolyspora</taxon>
    </lineage>
</organism>
<keyword evidence="5" id="KW-1185">Reference proteome</keyword>
<dbReference type="RefSeq" id="WP_344682154.1">
    <property type="nucleotide sequence ID" value="NZ_BAAAUX010000016.1"/>
</dbReference>
<dbReference type="EMBL" id="BAAAUX010000016">
    <property type="protein sequence ID" value="GAA2802270.1"/>
    <property type="molecule type" value="Genomic_DNA"/>
</dbReference>
<feature type="signal peptide" evidence="2">
    <location>
        <begin position="1"/>
        <end position="29"/>
    </location>
</feature>
<dbReference type="Gene3D" id="2.120.10.30">
    <property type="entry name" value="TolB, C-terminal domain"/>
    <property type="match status" value="1"/>
</dbReference>
<feature type="chain" id="PRO_5047434249" evidence="2">
    <location>
        <begin position="30"/>
        <end position="440"/>
    </location>
</feature>
<reference evidence="4 5" key="1">
    <citation type="journal article" date="2019" name="Int. J. Syst. Evol. Microbiol.">
        <title>The Global Catalogue of Microorganisms (GCM) 10K type strain sequencing project: providing services to taxonomists for standard genome sequencing and annotation.</title>
        <authorList>
            <consortium name="The Broad Institute Genomics Platform"/>
            <consortium name="The Broad Institute Genome Sequencing Center for Infectious Disease"/>
            <person name="Wu L."/>
            <person name="Ma J."/>
        </authorList>
    </citation>
    <scope>NUCLEOTIDE SEQUENCE [LARGE SCALE GENOMIC DNA]</scope>
    <source>
        <strain evidence="4 5">JCM 9383</strain>
    </source>
</reference>
<name>A0ABN3VH21_9PSEU</name>
<comment type="caution">
    <text evidence="4">The sequence shown here is derived from an EMBL/GenBank/DDBJ whole genome shotgun (WGS) entry which is preliminary data.</text>
</comment>
<dbReference type="Pfam" id="PF02333">
    <property type="entry name" value="Phytase"/>
    <property type="match status" value="2"/>
</dbReference>
<dbReference type="InterPro" id="IPR003431">
    <property type="entry name" value="B-propeller_Phytase"/>
</dbReference>
<feature type="domain" description="BPP" evidence="3">
    <location>
        <begin position="26"/>
        <end position="435"/>
    </location>
</feature>
<dbReference type="Proteomes" id="UP001500979">
    <property type="component" value="Unassembled WGS sequence"/>
</dbReference>
<feature type="region of interest" description="Disordered" evidence="1">
    <location>
        <begin position="401"/>
        <end position="421"/>
    </location>
</feature>
<proteinExistence type="predicted"/>
<evidence type="ECO:0000256" key="2">
    <source>
        <dbReference type="SAM" id="SignalP"/>
    </source>
</evidence>
<sequence>MAPSRTPSTTVVAASVLALLLTGAPSASADDELGQAHALFETASNFDDEAGGDADADDPAIWRHPAAPADSVVVGTLKNGGLTVFDLRGRELQRIPAPAAPAPEAEPGRFNNVDIVQGVRIGDQVADLAVVTDRGRDRLRIYRIDPRGAKAGAEVLADVTTDSAPLLFSANEAEVDQQHTGYGLALLPDPAGGAPLVAVSRRSETTVGLFRLTADETGKISYERVSAVDLPGEFTVDGKQWTPCEEPGVRPQVEGMVFDPAGALYAGQEDVGIWRIPLRDNGFGEPVLAERTREYGQPASYDEQTEECQATGPASPEAGKHLSADVEGLTIAASGTRRSLVVSSQGDNTFAGYEITSSGLAHQGGAQVTDSRTIDGVQECDGAAVVTAPFGPDYPHGLLVVQDGDNTPETPGEGGEPRPDTNFKLLRWEQFAEAAGLTKD</sequence>
<evidence type="ECO:0000313" key="5">
    <source>
        <dbReference type="Proteomes" id="UP001500979"/>
    </source>
</evidence>